<organism evidence="8 9">
    <name type="scientific">Brassica rapa subsp. trilocularis</name>
    <dbReference type="NCBI Taxonomy" id="1813537"/>
    <lineage>
        <taxon>Eukaryota</taxon>
        <taxon>Viridiplantae</taxon>
        <taxon>Streptophyta</taxon>
        <taxon>Embryophyta</taxon>
        <taxon>Tracheophyta</taxon>
        <taxon>Spermatophyta</taxon>
        <taxon>Magnoliopsida</taxon>
        <taxon>eudicotyledons</taxon>
        <taxon>Gunneridae</taxon>
        <taxon>Pentapetalae</taxon>
        <taxon>rosids</taxon>
        <taxon>malvids</taxon>
        <taxon>Brassicales</taxon>
        <taxon>Brassicaceae</taxon>
        <taxon>Brassiceae</taxon>
        <taxon>Brassica</taxon>
    </lineage>
</organism>
<evidence type="ECO:0000256" key="2">
    <source>
        <dbReference type="ARBA" id="ARBA00007965"/>
    </source>
</evidence>
<comment type="similarity">
    <text evidence="2">Belongs to the SLC29A/ENT transporter (TC 2.A.57) family.</text>
</comment>
<protein>
    <recommendedName>
        <fullName evidence="10">Equilibrative nucleoside transporter</fullName>
    </recommendedName>
</protein>
<keyword evidence="6 7" id="KW-0472">Membrane</keyword>
<dbReference type="Pfam" id="PF01733">
    <property type="entry name" value="Nucleoside_tran"/>
    <property type="match status" value="2"/>
</dbReference>
<dbReference type="PIRSF" id="PIRSF016379">
    <property type="entry name" value="ENT"/>
    <property type="match status" value="1"/>
</dbReference>
<name>A0ABQ7KXX5_BRACM</name>
<evidence type="ECO:0000313" key="8">
    <source>
        <dbReference type="EMBL" id="KAG5378194.1"/>
    </source>
</evidence>
<keyword evidence="4 7" id="KW-0812">Transmembrane</keyword>
<feature type="non-terminal residue" evidence="8">
    <location>
        <position position="1"/>
    </location>
</feature>
<dbReference type="Proteomes" id="UP000823674">
    <property type="component" value="Chromosome A07"/>
</dbReference>
<feature type="transmembrane region" description="Helical" evidence="7">
    <location>
        <begin position="279"/>
        <end position="297"/>
    </location>
</feature>
<keyword evidence="5 7" id="KW-1133">Transmembrane helix</keyword>
<accession>A0ABQ7KXX5</accession>
<evidence type="ECO:0000313" key="9">
    <source>
        <dbReference type="Proteomes" id="UP000823674"/>
    </source>
</evidence>
<feature type="transmembrane region" description="Helical" evidence="7">
    <location>
        <begin position="50"/>
        <end position="70"/>
    </location>
</feature>
<keyword evidence="3" id="KW-0813">Transport</keyword>
<evidence type="ECO:0000256" key="1">
    <source>
        <dbReference type="ARBA" id="ARBA00004141"/>
    </source>
</evidence>
<proteinExistence type="inferred from homology"/>
<dbReference type="EMBL" id="JADBGQ010000009">
    <property type="protein sequence ID" value="KAG5378194.1"/>
    <property type="molecule type" value="Genomic_DNA"/>
</dbReference>
<feature type="transmembrane region" description="Helical" evidence="7">
    <location>
        <begin position="90"/>
        <end position="109"/>
    </location>
</feature>
<dbReference type="PANTHER" id="PTHR10332">
    <property type="entry name" value="EQUILIBRATIVE NUCLEOSIDE TRANSPORTER"/>
    <property type="match status" value="1"/>
</dbReference>
<feature type="transmembrane region" description="Helical" evidence="7">
    <location>
        <begin position="366"/>
        <end position="388"/>
    </location>
</feature>
<feature type="transmembrane region" description="Helical" evidence="7">
    <location>
        <begin position="341"/>
        <end position="360"/>
    </location>
</feature>
<keyword evidence="9" id="KW-1185">Reference proteome</keyword>
<evidence type="ECO:0000256" key="6">
    <source>
        <dbReference type="ARBA" id="ARBA00023136"/>
    </source>
</evidence>
<dbReference type="InterPro" id="IPR002259">
    <property type="entry name" value="Eqnu_transpt"/>
</dbReference>
<evidence type="ECO:0000256" key="7">
    <source>
        <dbReference type="SAM" id="Phobius"/>
    </source>
</evidence>
<feature type="transmembrane region" description="Helical" evidence="7">
    <location>
        <begin position="309"/>
        <end position="329"/>
    </location>
</feature>
<feature type="transmembrane region" description="Helical" evidence="7">
    <location>
        <begin position="121"/>
        <end position="139"/>
    </location>
</feature>
<evidence type="ECO:0008006" key="10">
    <source>
        <dbReference type="Google" id="ProtNLM"/>
    </source>
</evidence>
<evidence type="ECO:0000256" key="5">
    <source>
        <dbReference type="ARBA" id="ARBA00022989"/>
    </source>
</evidence>
<feature type="transmembrane region" description="Helical" evidence="7">
    <location>
        <begin position="177"/>
        <end position="198"/>
    </location>
</feature>
<gene>
    <name evidence="8" type="primary">A07p007960.1_BraROA</name>
    <name evidence="8" type="ORF">IGI04_026036</name>
</gene>
<sequence length="433" mass="47550">SLHYKLFQLHLFTHLRLNSLSLNSVSLNSVSFIAYLSQKDLNMSNIQGKFAASFQCCVLGVGQLVAWNTILTISDYYYQVFPDYHPSRTLTLVYQPFVLGTISVLVFVGQKIKNQRRVFTGYCLFVIGSILLLTVDIVTKGKGGITPFLLLSIVSAGFGVANALVEGAMIGDLSCICPDLIQPFAAGLGVAGAITSVLRLLTKAVFQNSWDGLRKGALSFLAISLFIELVCVIIDGVMFPKLPMVQKHRARSGSNPVEPVEEVPPLSNQQLAHQNLDRVISLFLIYALTLSIFPGFLYENTGKHSLHSWYPLVLVTCFNLSDALSRYITMVKPLKMQSGKVIVASVLARMLFLPAFYITARYADQGWMITLTSFLGISNGYLTVCVLTQTPKRTYNLSEANALGNILVASMLGGIFAGVCLSWLWLIGSNKSF</sequence>
<feature type="transmembrane region" description="Helical" evidence="7">
    <location>
        <begin position="218"/>
        <end position="239"/>
    </location>
</feature>
<evidence type="ECO:0000256" key="4">
    <source>
        <dbReference type="ARBA" id="ARBA00022692"/>
    </source>
</evidence>
<feature type="transmembrane region" description="Helical" evidence="7">
    <location>
        <begin position="400"/>
        <end position="426"/>
    </location>
</feature>
<feature type="transmembrane region" description="Helical" evidence="7">
    <location>
        <begin position="20"/>
        <end position="38"/>
    </location>
</feature>
<evidence type="ECO:0000256" key="3">
    <source>
        <dbReference type="ARBA" id="ARBA00022448"/>
    </source>
</evidence>
<feature type="transmembrane region" description="Helical" evidence="7">
    <location>
        <begin position="145"/>
        <end position="165"/>
    </location>
</feature>
<comment type="caution">
    <text evidence="8">The sequence shown here is derived from an EMBL/GenBank/DDBJ whole genome shotgun (WGS) entry which is preliminary data.</text>
</comment>
<dbReference type="PANTHER" id="PTHR10332:SF71">
    <property type="entry name" value="EQUILIBRATIVE NUCLEOSIDE TRANSPORTER"/>
    <property type="match status" value="1"/>
</dbReference>
<comment type="subcellular location">
    <subcellularLocation>
        <location evidence="1">Membrane</location>
        <topology evidence="1">Multi-pass membrane protein</topology>
    </subcellularLocation>
</comment>
<reference evidence="8 9" key="1">
    <citation type="submission" date="2021-03" db="EMBL/GenBank/DDBJ databases">
        <authorList>
            <person name="King G.J."/>
            <person name="Bancroft I."/>
            <person name="Baten A."/>
            <person name="Bloomfield J."/>
            <person name="Borpatragohain P."/>
            <person name="He Z."/>
            <person name="Irish N."/>
            <person name="Irwin J."/>
            <person name="Liu K."/>
            <person name="Mauleon R.P."/>
            <person name="Moore J."/>
            <person name="Morris R."/>
            <person name="Ostergaard L."/>
            <person name="Wang B."/>
            <person name="Wells R."/>
        </authorList>
    </citation>
    <scope>NUCLEOTIDE SEQUENCE [LARGE SCALE GENOMIC DNA]</scope>
    <source>
        <strain evidence="8">R-o-18</strain>
        <tissue evidence="8">Leaf</tissue>
    </source>
</reference>